<dbReference type="Proteomes" id="UP000253324">
    <property type="component" value="Unassembled WGS sequence"/>
</dbReference>
<evidence type="ECO:0000313" key="3">
    <source>
        <dbReference type="Proteomes" id="UP000253324"/>
    </source>
</evidence>
<evidence type="ECO:0000256" key="1">
    <source>
        <dbReference type="SAM" id="MobiDB-lite"/>
    </source>
</evidence>
<gene>
    <name evidence="2" type="ORF">C7476_13611</name>
</gene>
<accession>A0A368YG25</accession>
<dbReference type="EMBL" id="QPJM01000036">
    <property type="protein sequence ID" value="RCW77827.1"/>
    <property type="molecule type" value="Genomic_DNA"/>
</dbReference>
<feature type="region of interest" description="Disordered" evidence="1">
    <location>
        <begin position="62"/>
        <end position="83"/>
    </location>
</feature>
<proteinExistence type="predicted"/>
<reference evidence="2 3" key="1">
    <citation type="submission" date="2018-07" db="EMBL/GenBank/DDBJ databases">
        <title>Genomic Encyclopedia of Type Strains, Phase III (KMG-III): the genomes of soil and plant-associated and newly described type strains.</title>
        <authorList>
            <person name="Whitman W."/>
        </authorList>
    </citation>
    <scope>NUCLEOTIDE SEQUENCE [LARGE SCALE GENOMIC DNA]</scope>
    <source>
        <strain evidence="2 3">31-25a</strain>
    </source>
</reference>
<dbReference type="AlphaFoldDB" id="A0A368YG25"/>
<protein>
    <submittedName>
        <fullName evidence="2">Uncharacterized protein</fullName>
    </submittedName>
</protein>
<feature type="compositionally biased region" description="Basic and acidic residues" evidence="1">
    <location>
        <begin position="74"/>
        <end position="83"/>
    </location>
</feature>
<comment type="caution">
    <text evidence="2">The sequence shown here is derived from an EMBL/GenBank/DDBJ whole genome shotgun (WGS) entry which is preliminary data.</text>
</comment>
<evidence type="ECO:0000313" key="2">
    <source>
        <dbReference type="EMBL" id="RCW77827.1"/>
    </source>
</evidence>
<keyword evidence="3" id="KW-1185">Reference proteome</keyword>
<name>A0A368YG25_9HYPH</name>
<sequence length="83" mass="9320">MSNGPTDLTPLREVARGWRESIQPSIPDAYEEIFIANLAALQDEFQRCRSVKSVTQAHRRARGLGKRMTQSECPDMKLAEGMA</sequence>
<organism evidence="2 3">
    <name type="scientific">Phyllobacterium bourgognense</name>
    <dbReference type="NCBI Taxonomy" id="314236"/>
    <lineage>
        <taxon>Bacteria</taxon>
        <taxon>Pseudomonadati</taxon>
        <taxon>Pseudomonadota</taxon>
        <taxon>Alphaproteobacteria</taxon>
        <taxon>Hyphomicrobiales</taxon>
        <taxon>Phyllobacteriaceae</taxon>
        <taxon>Phyllobacterium</taxon>
    </lineage>
</organism>